<name>Q6APU0_DESPS</name>
<dbReference type="Gene3D" id="1.10.287.1260">
    <property type="match status" value="1"/>
</dbReference>
<feature type="domain" description="Mechanosensitive ion channel transmembrane helices 2/3" evidence="10">
    <location>
        <begin position="65"/>
        <end position="106"/>
    </location>
</feature>
<dbReference type="SUPFAM" id="SSF50182">
    <property type="entry name" value="Sm-like ribonucleoproteins"/>
    <property type="match status" value="1"/>
</dbReference>
<proteinExistence type="inferred from homology"/>
<evidence type="ECO:0000259" key="9">
    <source>
        <dbReference type="Pfam" id="PF21082"/>
    </source>
</evidence>
<evidence type="ECO:0000256" key="7">
    <source>
        <dbReference type="SAM" id="Phobius"/>
    </source>
</evidence>
<dbReference type="AlphaFoldDB" id="Q6APU0"/>
<dbReference type="SUPFAM" id="SSF82861">
    <property type="entry name" value="Mechanosensitive channel protein MscS (YggB), transmembrane region"/>
    <property type="match status" value="1"/>
</dbReference>
<comment type="similarity">
    <text evidence="2">Belongs to the MscS (TC 1.A.23) family.</text>
</comment>
<dbReference type="Gene3D" id="2.30.30.60">
    <property type="match status" value="1"/>
</dbReference>
<evidence type="ECO:0000256" key="5">
    <source>
        <dbReference type="ARBA" id="ARBA00022989"/>
    </source>
</evidence>
<evidence type="ECO:0000256" key="3">
    <source>
        <dbReference type="ARBA" id="ARBA00022475"/>
    </source>
</evidence>
<evidence type="ECO:0000256" key="4">
    <source>
        <dbReference type="ARBA" id="ARBA00022692"/>
    </source>
</evidence>
<feature type="transmembrane region" description="Helical" evidence="7">
    <location>
        <begin position="87"/>
        <end position="105"/>
    </location>
</feature>
<dbReference type="HOGENOM" id="CLU_037945_1_1_7"/>
<evidence type="ECO:0000313" key="12">
    <source>
        <dbReference type="Proteomes" id="UP000000602"/>
    </source>
</evidence>
<gene>
    <name evidence="11" type="ordered locus">DP0905</name>
</gene>
<comment type="subcellular location">
    <subcellularLocation>
        <location evidence="1">Cell membrane</location>
        <topology evidence="1">Multi-pass membrane protein</topology>
    </subcellularLocation>
</comment>
<dbReference type="InterPro" id="IPR010920">
    <property type="entry name" value="LSM_dom_sf"/>
</dbReference>
<dbReference type="Pfam" id="PF00924">
    <property type="entry name" value="MS_channel_2nd"/>
    <property type="match status" value="1"/>
</dbReference>
<dbReference type="KEGG" id="dps:DP0905"/>
<evidence type="ECO:0000256" key="1">
    <source>
        <dbReference type="ARBA" id="ARBA00004651"/>
    </source>
</evidence>
<dbReference type="GO" id="GO:0008381">
    <property type="term" value="F:mechanosensitive monoatomic ion channel activity"/>
    <property type="evidence" value="ECO:0007669"/>
    <property type="project" value="InterPro"/>
</dbReference>
<dbReference type="GO" id="GO:0005886">
    <property type="term" value="C:plasma membrane"/>
    <property type="evidence" value="ECO:0007669"/>
    <property type="project" value="UniProtKB-SubCell"/>
</dbReference>
<feature type="domain" description="Mechanosensitive ion channel MscS" evidence="8">
    <location>
        <begin position="107"/>
        <end position="173"/>
    </location>
</feature>
<sequence>MVDATQLEFWLGKFQVLMMDYGVKILTALLIVLLGRWLAKKITNIALKLMTQRGVEITLSRFLDNIIYYTLLAMVLITALGQLGVQTASFVAILGAASLAVALALKDSLSHFSSGVMLILFRPFKVGDFVTVSGESGTVEAVTIFNTVLKTPDNQRKIIPNGQVYNSTITNVTVNPTRRVDVTVGIGYDDDIRAAKEVLEGLLAKHDKVFSDPAPLVAVSALGASSVDLVTKSWVNTSDYWTVYYALTEEIKLAFDEAGISIPFPQQDVHLFTNQAEQKE</sequence>
<dbReference type="PANTHER" id="PTHR30221">
    <property type="entry name" value="SMALL-CONDUCTANCE MECHANOSENSITIVE CHANNEL"/>
    <property type="match status" value="1"/>
</dbReference>
<dbReference type="Proteomes" id="UP000000602">
    <property type="component" value="Chromosome"/>
</dbReference>
<evidence type="ECO:0000259" key="8">
    <source>
        <dbReference type="Pfam" id="PF00924"/>
    </source>
</evidence>
<dbReference type="InterPro" id="IPR006685">
    <property type="entry name" value="MscS_channel_2nd"/>
</dbReference>
<dbReference type="InterPro" id="IPR049278">
    <property type="entry name" value="MS_channel_C"/>
</dbReference>
<keyword evidence="4 7" id="KW-0812">Transmembrane</keyword>
<dbReference type="Pfam" id="PF21082">
    <property type="entry name" value="MS_channel_3rd"/>
    <property type="match status" value="1"/>
</dbReference>
<feature type="transmembrane region" description="Helical" evidence="7">
    <location>
        <begin position="59"/>
        <end position="81"/>
    </location>
</feature>
<evidence type="ECO:0000256" key="2">
    <source>
        <dbReference type="ARBA" id="ARBA00008017"/>
    </source>
</evidence>
<dbReference type="Pfam" id="PF21088">
    <property type="entry name" value="MS_channel_1st"/>
    <property type="match status" value="1"/>
</dbReference>
<keyword evidence="6 7" id="KW-0472">Membrane</keyword>
<organism evidence="11 12">
    <name type="scientific">Desulfotalea psychrophila (strain LSv54 / DSM 12343)</name>
    <dbReference type="NCBI Taxonomy" id="177439"/>
    <lineage>
        <taxon>Bacteria</taxon>
        <taxon>Pseudomonadati</taxon>
        <taxon>Thermodesulfobacteriota</taxon>
        <taxon>Desulfobulbia</taxon>
        <taxon>Desulfobulbales</taxon>
        <taxon>Desulfocapsaceae</taxon>
        <taxon>Desulfotalea</taxon>
    </lineage>
</organism>
<keyword evidence="5 7" id="KW-1133">Transmembrane helix</keyword>
<dbReference type="Pfam" id="PF05552">
    <property type="entry name" value="MS_channel_1st_1"/>
    <property type="match status" value="1"/>
</dbReference>
<dbReference type="PANTHER" id="PTHR30221:SF1">
    <property type="entry name" value="SMALL-CONDUCTANCE MECHANOSENSITIVE CHANNEL"/>
    <property type="match status" value="1"/>
</dbReference>
<feature type="domain" description="Mechanosensitive ion channel MscS C-terminal" evidence="9">
    <location>
        <begin position="180"/>
        <end position="262"/>
    </location>
</feature>
<dbReference type="InterPro" id="IPR011014">
    <property type="entry name" value="MscS_channel_TM-2"/>
</dbReference>
<dbReference type="Gene3D" id="3.30.70.100">
    <property type="match status" value="1"/>
</dbReference>
<evidence type="ECO:0000256" key="6">
    <source>
        <dbReference type="ARBA" id="ARBA00023136"/>
    </source>
</evidence>
<reference evidence="12" key="1">
    <citation type="journal article" date="2004" name="Environ. Microbiol.">
        <title>The genome of Desulfotalea psychrophila, a sulfate-reducing bacterium from permanently cold Arctic sediments.</title>
        <authorList>
            <person name="Rabus R."/>
            <person name="Ruepp A."/>
            <person name="Frickey T."/>
            <person name="Rattei T."/>
            <person name="Fartmann B."/>
            <person name="Stark M."/>
            <person name="Bauer M."/>
            <person name="Zibat A."/>
            <person name="Lombardot T."/>
            <person name="Becker I."/>
            <person name="Amann J."/>
            <person name="Gellner K."/>
            <person name="Teeling H."/>
            <person name="Leuschner W.D."/>
            <person name="Gloeckner F.-O."/>
            <person name="Lupas A.N."/>
            <person name="Amann R."/>
            <person name="Klenk H.-P."/>
        </authorList>
    </citation>
    <scope>NUCLEOTIDE SEQUENCE [LARGE SCALE GENOMIC DNA]</scope>
    <source>
        <strain evidence="12">DSM 12343 / LSv54</strain>
    </source>
</reference>
<dbReference type="InterPro" id="IPR008910">
    <property type="entry name" value="MSC_TM_helix"/>
</dbReference>
<dbReference type="RefSeq" id="WP_011188148.1">
    <property type="nucleotide sequence ID" value="NC_006138.1"/>
</dbReference>
<keyword evidence="3" id="KW-1003">Cell membrane</keyword>
<dbReference type="InterPro" id="IPR049142">
    <property type="entry name" value="MS_channel_1st"/>
</dbReference>
<feature type="transmembrane region" description="Helical" evidence="7">
    <location>
        <begin position="21"/>
        <end position="39"/>
    </location>
</feature>
<dbReference type="SUPFAM" id="SSF82689">
    <property type="entry name" value="Mechanosensitive channel protein MscS (YggB), C-terminal domain"/>
    <property type="match status" value="1"/>
</dbReference>
<evidence type="ECO:0000259" key="10">
    <source>
        <dbReference type="Pfam" id="PF21088"/>
    </source>
</evidence>
<keyword evidence="12" id="KW-1185">Reference proteome</keyword>
<dbReference type="STRING" id="177439.DP0905"/>
<dbReference type="InterPro" id="IPR023408">
    <property type="entry name" value="MscS_beta-dom_sf"/>
</dbReference>
<dbReference type="OrthoDB" id="9784565at2"/>
<dbReference type="EMBL" id="CR522870">
    <property type="protein sequence ID" value="CAG35634.1"/>
    <property type="molecule type" value="Genomic_DNA"/>
</dbReference>
<evidence type="ECO:0000313" key="11">
    <source>
        <dbReference type="EMBL" id="CAG35634.1"/>
    </source>
</evidence>
<dbReference type="InterPro" id="IPR011066">
    <property type="entry name" value="MscS_channel_C_sf"/>
</dbReference>
<dbReference type="eggNOG" id="COG0668">
    <property type="taxonomic scope" value="Bacteria"/>
</dbReference>
<accession>Q6APU0</accession>
<protein>
    <submittedName>
        <fullName evidence="11">Conserved hypothetical membrane protein</fullName>
    </submittedName>
</protein>
<dbReference type="InterPro" id="IPR045275">
    <property type="entry name" value="MscS_archaea/bacteria_type"/>
</dbReference>